<evidence type="ECO:0000259" key="7">
    <source>
        <dbReference type="SMART" id="SM00833"/>
    </source>
</evidence>
<comment type="caution">
    <text evidence="8">The sequence shown here is derived from an EMBL/GenBank/DDBJ whole genome shotgun (WGS) entry which is preliminary data.</text>
</comment>
<sequence>MSSSSSSESNHHKRGSDSLSLSQDNNNHHSATQNPSSSNNNTPSESEQPPNKMIKAPKKCPVTVLTGFLGAGKSTLINYILSHDHGHKIAIIENEFGEVSIDDALIVTSNEEVVELSNGCLCCTLRGDLIGALTRLSEKKDKFDYILIETTGLALPGPIIQTFYLEDQVREGFYLDGIVTMVDAKHIVHHLHKHHHHEDKKKKELNENEEEEEEEEEETNEAEDQLAFADRIILNKVELVSEQEKAKVLKKIRKINAIAPILETNHSKVDDLSFLLDIRAFDIDRVLNMDPNLLKELNDEEDHKHDEKHHHHDDNHHHHDEHKHSHHDSEVSSYAIVRPGLVDREKFEDWLLDLLTEQGEDIYRTKGFLNVGETKPLVVQAVHSLLDMRPFGEWKNGDTTNKLVFIGKYIDRDELLRGFEECLIPPQENK</sequence>
<dbReference type="Proteomes" id="UP000444721">
    <property type="component" value="Unassembled WGS sequence"/>
</dbReference>
<dbReference type="EMBL" id="VFQX01000036">
    <property type="protein sequence ID" value="KAF0976938.1"/>
    <property type="molecule type" value="Genomic_DNA"/>
</dbReference>
<dbReference type="SUPFAM" id="SSF90002">
    <property type="entry name" value="Hypothetical protein YjiA, C-terminal domain"/>
    <property type="match status" value="1"/>
</dbReference>
<proteinExistence type="inferred from homology"/>
<evidence type="ECO:0000256" key="6">
    <source>
        <dbReference type="SAM" id="MobiDB-lite"/>
    </source>
</evidence>
<dbReference type="VEuPathDB" id="AmoebaDB:FDP41_004233"/>
<dbReference type="InterPro" id="IPR003495">
    <property type="entry name" value="CobW/HypB/UreG_nucleotide-bd"/>
</dbReference>
<feature type="region of interest" description="Disordered" evidence="6">
    <location>
        <begin position="192"/>
        <end position="224"/>
    </location>
</feature>
<dbReference type="SUPFAM" id="SSF52540">
    <property type="entry name" value="P-loop containing nucleoside triphosphate hydrolases"/>
    <property type="match status" value="1"/>
</dbReference>
<dbReference type="VEuPathDB" id="AmoebaDB:NfTy_068190"/>
<dbReference type="PANTHER" id="PTHR13748">
    <property type="entry name" value="COBW-RELATED"/>
    <property type="match status" value="1"/>
</dbReference>
<reference evidence="8 9" key="1">
    <citation type="journal article" date="2019" name="Sci. Rep.">
        <title>Nanopore sequencing improves the draft genome of the human pathogenic amoeba Naegleria fowleri.</title>
        <authorList>
            <person name="Liechti N."/>
            <person name="Schurch N."/>
            <person name="Bruggmann R."/>
            <person name="Wittwer M."/>
        </authorList>
    </citation>
    <scope>NUCLEOTIDE SEQUENCE [LARGE SCALE GENOMIC DNA]</scope>
    <source>
        <strain evidence="8 9">ATCC 30894</strain>
    </source>
</reference>
<dbReference type="Gene3D" id="3.30.1220.10">
    <property type="entry name" value="CobW-like, C-terminal domain"/>
    <property type="match status" value="1"/>
</dbReference>
<dbReference type="InterPro" id="IPR027417">
    <property type="entry name" value="P-loop_NTPase"/>
</dbReference>
<accession>A0A6A5BS61</accession>
<keyword evidence="2" id="KW-0378">Hydrolase</keyword>
<dbReference type="InterPro" id="IPR011629">
    <property type="entry name" value="CobW-like_C"/>
</dbReference>
<name>A0A6A5BS61_NAEFO</name>
<dbReference type="RefSeq" id="XP_044561651.1">
    <property type="nucleotide sequence ID" value="XM_044707626.1"/>
</dbReference>
<evidence type="ECO:0000256" key="1">
    <source>
        <dbReference type="ARBA" id="ARBA00022741"/>
    </source>
</evidence>
<organism evidence="8 9">
    <name type="scientific">Naegleria fowleri</name>
    <name type="common">Brain eating amoeba</name>
    <dbReference type="NCBI Taxonomy" id="5763"/>
    <lineage>
        <taxon>Eukaryota</taxon>
        <taxon>Discoba</taxon>
        <taxon>Heterolobosea</taxon>
        <taxon>Tetramitia</taxon>
        <taxon>Eutetramitia</taxon>
        <taxon>Vahlkampfiidae</taxon>
        <taxon>Naegleria</taxon>
    </lineage>
</organism>
<feature type="domain" description="CobW C-terminal" evidence="7">
    <location>
        <begin position="331"/>
        <end position="423"/>
    </location>
</feature>
<evidence type="ECO:0000256" key="3">
    <source>
        <dbReference type="ARBA" id="ARBA00023186"/>
    </source>
</evidence>
<evidence type="ECO:0000256" key="4">
    <source>
        <dbReference type="ARBA" id="ARBA00034320"/>
    </source>
</evidence>
<evidence type="ECO:0000313" key="8">
    <source>
        <dbReference type="EMBL" id="KAF0976938.1"/>
    </source>
</evidence>
<dbReference type="SMART" id="SM00833">
    <property type="entry name" value="CobW_C"/>
    <property type="match status" value="1"/>
</dbReference>
<dbReference type="Gene3D" id="3.40.50.300">
    <property type="entry name" value="P-loop containing nucleotide triphosphate hydrolases"/>
    <property type="match status" value="1"/>
</dbReference>
<dbReference type="InterPro" id="IPR051316">
    <property type="entry name" value="Zinc-reg_GTPase_activator"/>
</dbReference>
<dbReference type="Pfam" id="PF07683">
    <property type="entry name" value="CobW_C"/>
    <property type="match status" value="1"/>
</dbReference>
<dbReference type="PANTHER" id="PTHR13748:SF62">
    <property type="entry name" value="COBW DOMAIN-CONTAINING PROTEIN"/>
    <property type="match status" value="1"/>
</dbReference>
<dbReference type="GeneID" id="68111451"/>
<evidence type="ECO:0000313" key="9">
    <source>
        <dbReference type="Proteomes" id="UP000444721"/>
    </source>
</evidence>
<feature type="region of interest" description="Disordered" evidence="6">
    <location>
        <begin position="1"/>
        <end position="56"/>
    </location>
</feature>
<protein>
    <recommendedName>
        <fullName evidence="7">CobW C-terminal domain-containing protein</fullName>
    </recommendedName>
</protein>
<dbReference type="OMA" id="KHVFQGV"/>
<evidence type="ECO:0000256" key="5">
    <source>
        <dbReference type="ARBA" id="ARBA00049117"/>
    </source>
</evidence>
<dbReference type="InterPro" id="IPR036627">
    <property type="entry name" value="CobW-likC_sf"/>
</dbReference>
<feature type="compositionally biased region" description="Acidic residues" evidence="6">
    <location>
        <begin position="207"/>
        <end position="224"/>
    </location>
</feature>
<dbReference type="CDD" id="cd03112">
    <property type="entry name" value="CobW-like"/>
    <property type="match status" value="1"/>
</dbReference>
<gene>
    <name evidence="8" type="ORF">FDP41_004233</name>
</gene>
<keyword evidence="3" id="KW-0143">Chaperone</keyword>
<dbReference type="GO" id="GO:0016787">
    <property type="term" value="F:hydrolase activity"/>
    <property type="evidence" value="ECO:0007669"/>
    <property type="project" value="UniProtKB-KW"/>
</dbReference>
<comment type="similarity">
    <text evidence="4">Belongs to the SIMIBI class G3E GTPase family. ZNG1 subfamily.</text>
</comment>
<dbReference type="Pfam" id="PF02492">
    <property type="entry name" value="cobW"/>
    <property type="match status" value="1"/>
</dbReference>
<dbReference type="OrthoDB" id="258627at2759"/>
<evidence type="ECO:0000256" key="2">
    <source>
        <dbReference type="ARBA" id="ARBA00022801"/>
    </source>
</evidence>
<feature type="region of interest" description="Disordered" evidence="6">
    <location>
        <begin position="301"/>
        <end position="330"/>
    </location>
</feature>
<dbReference type="GO" id="GO:0005737">
    <property type="term" value="C:cytoplasm"/>
    <property type="evidence" value="ECO:0007669"/>
    <property type="project" value="TreeGrafter"/>
</dbReference>
<feature type="compositionally biased region" description="Low complexity" evidence="6">
    <location>
        <begin position="17"/>
        <end position="51"/>
    </location>
</feature>
<keyword evidence="1" id="KW-0547">Nucleotide-binding</keyword>
<dbReference type="GO" id="GO:0000166">
    <property type="term" value="F:nucleotide binding"/>
    <property type="evidence" value="ECO:0007669"/>
    <property type="project" value="UniProtKB-KW"/>
</dbReference>
<dbReference type="VEuPathDB" id="AmoebaDB:NF0041330"/>
<keyword evidence="9" id="KW-1185">Reference proteome</keyword>
<dbReference type="AlphaFoldDB" id="A0A6A5BS61"/>
<comment type="catalytic activity">
    <reaction evidence="5">
        <text>GTP + H2O = GDP + phosphate + H(+)</text>
        <dbReference type="Rhea" id="RHEA:19669"/>
        <dbReference type="ChEBI" id="CHEBI:15377"/>
        <dbReference type="ChEBI" id="CHEBI:15378"/>
        <dbReference type="ChEBI" id="CHEBI:37565"/>
        <dbReference type="ChEBI" id="CHEBI:43474"/>
        <dbReference type="ChEBI" id="CHEBI:58189"/>
    </reaction>
    <physiologicalReaction direction="left-to-right" evidence="5">
        <dbReference type="Rhea" id="RHEA:19670"/>
    </physiologicalReaction>
</comment>